<evidence type="ECO:0000313" key="2">
    <source>
        <dbReference type="EMBL" id="MFF0543754.1"/>
    </source>
</evidence>
<reference evidence="2 3" key="1">
    <citation type="submission" date="2024-10" db="EMBL/GenBank/DDBJ databases">
        <title>The Natural Products Discovery Center: Release of the First 8490 Sequenced Strains for Exploring Actinobacteria Biosynthetic Diversity.</title>
        <authorList>
            <person name="Kalkreuter E."/>
            <person name="Kautsar S.A."/>
            <person name="Yang D."/>
            <person name="Bader C.D."/>
            <person name="Teijaro C.N."/>
            <person name="Fluegel L."/>
            <person name="Davis C.M."/>
            <person name="Simpson J.R."/>
            <person name="Lauterbach L."/>
            <person name="Steele A.D."/>
            <person name="Gui C."/>
            <person name="Meng S."/>
            <person name="Li G."/>
            <person name="Viehrig K."/>
            <person name="Ye F."/>
            <person name="Su P."/>
            <person name="Kiefer A.F."/>
            <person name="Nichols A."/>
            <person name="Cepeda A.J."/>
            <person name="Yan W."/>
            <person name="Fan B."/>
            <person name="Jiang Y."/>
            <person name="Adhikari A."/>
            <person name="Zheng C.-J."/>
            <person name="Schuster L."/>
            <person name="Cowan T.M."/>
            <person name="Smanski M.J."/>
            <person name="Chevrette M.G."/>
            <person name="De Carvalho L.P.S."/>
            <person name="Shen B."/>
        </authorList>
    </citation>
    <scope>NUCLEOTIDE SEQUENCE [LARGE SCALE GENOMIC DNA]</scope>
    <source>
        <strain evidence="2 3">NPDC004045</strain>
    </source>
</reference>
<proteinExistence type="predicted"/>
<name>A0ABW6PMW6_9NOCA</name>
<dbReference type="RefSeq" id="WP_043651116.1">
    <property type="nucleotide sequence ID" value="NZ_JBIAMX010000006.1"/>
</dbReference>
<organism evidence="2 3">
    <name type="scientific">Nocardia thailandica</name>
    <dbReference type="NCBI Taxonomy" id="257275"/>
    <lineage>
        <taxon>Bacteria</taxon>
        <taxon>Bacillati</taxon>
        <taxon>Actinomycetota</taxon>
        <taxon>Actinomycetes</taxon>
        <taxon>Mycobacteriales</taxon>
        <taxon>Nocardiaceae</taxon>
        <taxon>Nocardia</taxon>
    </lineage>
</organism>
<feature type="signal peptide" evidence="1">
    <location>
        <begin position="1"/>
        <end position="20"/>
    </location>
</feature>
<protein>
    <submittedName>
        <fullName evidence="2">Uncharacterized protein</fullName>
    </submittedName>
</protein>
<gene>
    <name evidence="2" type="ORF">ACFYTF_13060</name>
</gene>
<comment type="caution">
    <text evidence="2">The sequence shown here is derived from an EMBL/GenBank/DDBJ whole genome shotgun (WGS) entry which is preliminary data.</text>
</comment>
<accession>A0ABW6PMW6</accession>
<keyword evidence="3" id="KW-1185">Reference proteome</keyword>
<feature type="chain" id="PRO_5045223027" evidence="1">
    <location>
        <begin position="21"/>
        <end position="87"/>
    </location>
</feature>
<dbReference type="Proteomes" id="UP001601444">
    <property type="component" value="Unassembled WGS sequence"/>
</dbReference>
<dbReference type="EMBL" id="JBIAMX010000006">
    <property type="protein sequence ID" value="MFF0543754.1"/>
    <property type="molecule type" value="Genomic_DNA"/>
</dbReference>
<evidence type="ECO:0000256" key="1">
    <source>
        <dbReference type="SAM" id="SignalP"/>
    </source>
</evidence>
<sequence>MGIVHRLIATAGIAAGLTVAATGIAAAESEPEQPKCPLTQFIETWPPAPAGCNDWWEPIEESVEDSVPPQVEGVFDAFDDWCEGDAD</sequence>
<evidence type="ECO:0000313" key="3">
    <source>
        <dbReference type="Proteomes" id="UP001601444"/>
    </source>
</evidence>
<keyword evidence="1" id="KW-0732">Signal</keyword>